<protein>
    <submittedName>
        <fullName evidence="3">MSHA biogenesis protein MshN</fullName>
    </submittedName>
</protein>
<sequence>MSEINKALSQLATKHHATLEHIQAADVPSVTKRPAWIWAIGGFGLSLAVGGWAVSQQASVVAEPIQTSISVPVIPVSASQPSPTQKTHTSRVNIYHADKETVTPLVAEPPLAERDVLTGVVSQQASAQKLVSPPVLLASTVTAPATMAHSQAESESVQMSIEQVELTPLQLAEKAVARASKALDSNDFESAVSAYTEALRYTPDDERVRQKLAALYYGKGDVRRAFDLLQSGIELNHNGETLRIALAKLLMKENQTEAALSPLSYLPQSPSAEYLSLRAALAQKSKFNDIALESYQLLTQKEANNGRWWLGLAIQQERAFQLSEAKQSYLQAQNKVGLSVQSQAFIRDRLNVLASLEETSNAN</sequence>
<dbReference type="EMBL" id="UHIP01000001">
    <property type="protein sequence ID" value="SUP28677.1"/>
    <property type="molecule type" value="Genomic_DNA"/>
</dbReference>
<proteinExistence type="predicted"/>
<dbReference type="SUPFAM" id="SSF48452">
    <property type="entry name" value="TPR-like"/>
    <property type="match status" value="1"/>
</dbReference>
<dbReference type="EMBL" id="CP014035">
    <property type="protein sequence ID" value="AMF95449.1"/>
    <property type="molecule type" value="Genomic_DNA"/>
</dbReference>
<name>A0AAX2LR19_VIBFL</name>
<dbReference type="Pfam" id="PF14559">
    <property type="entry name" value="TPR_19"/>
    <property type="match status" value="1"/>
</dbReference>
<evidence type="ECO:0000313" key="2">
    <source>
        <dbReference type="EMBL" id="AMF95449.1"/>
    </source>
</evidence>
<reference evidence="3 5" key="3">
    <citation type="submission" date="2018-06" db="EMBL/GenBank/DDBJ databases">
        <authorList>
            <consortium name="Pathogen Informatics"/>
            <person name="Doyle S."/>
        </authorList>
    </citation>
    <scope>NUCLEOTIDE SEQUENCE [LARGE SCALE GENOMIC DNA]</scope>
    <source>
        <strain evidence="3 5">NCTC11327</strain>
    </source>
</reference>
<evidence type="ECO:0000313" key="4">
    <source>
        <dbReference type="Proteomes" id="UP000057088"/>
    </source>
</evidence>
<organism evidence="3 5">
    <name type="scientific">Vibrio fluvialis</name>
    <dbReference type="NCBI Taxonomy" id="676"/>
    <lineage>
        <taxon>Bacteria</taxon>
        <taxon>Pseudomonadati</taxon>
        <taxon>Pseudomonadota</taxon>
        <taxon>Gammaproteobacteria</taxon>
        <taxon>Vibrionales</taxon>
        <taxon>Vibrionaceae</taxon>
        <taxon>Vibrio</taxon>
    </lineage>
</organism>
<reference evidence="4" key="1">
    <citation type="submission" date="2015-12" db="EMBL/GenBank/DDBJ databases">
        <title>FDA dAtabase for Regulatory Grade micrObial Sequences (FDA-ARGOS): Supporting development and validation of Infectious Disease Dx tests.</title>
        <authorList>
            <person name="Hoffmann M."/>
            <person name="Allard M."/>
            <person name="Evans P."/>
            <person name="Brown E."/>
            <person name="Tallon L.J."/>
            <person name="Sadzewicz L."/>
            <person name="Sengamalay N."/>
            <person name="Ott S."/>
            <person name="Godinez A."/>
            <person name="Nagaraj S."/>
            <person name="Vyas G."/>
            <person name="Aluvathingal J."/>
            <person name="Nadendla S."/>
            <person name="Geyer C."/>
            <person name="Sichtig H."/>
        </authorList>
    </citation>
    <scope>NUCLEOTIDE SEQUENCE [LARGE SCALE GENOMIC DNA]</scope>
    <source>
        <strain evidence="4">ATCC 33809</strain>
    </source>
</reference>
<accession>A0AAX2LR19</accession>
<dbReference type="KEGG" id="vfl:AL536_18775"/>
<dbReference type="Proteomes" id="UP000057088">
    <property type="component" value="Chromosome 2"/>
</dbReference>
<dbReference type="GeneID" id="29385145"/>
<evidence type="ECO:0000256" key="1">
    <source>
        <dbReference type="PROSITE-ProRule" id="PRU00339"/>
    </source>
</evidence>
<reference evidence="2" key="2">
    <citation type="submission" date="2018-01" db="EMBL/GenBank/DDBJ databases">
        <title>FDA dAtabase for Regulatory Grade micrObial Sequences (FDA-ARGOS): Supporting development and validation of Infectious Disease Dx tests.</title>
        <authorList>
            <person name="Hoffmann M."/>
            <person name="Allard M."/>
            <person name="Evans P."/>
            <person name="Brown E."/>
            <person name="Tallon L."/>
            <person name="Sadzewicz L."/>
            <person name="Sengamalay N."/>
            <person name="Ott S."/>
            <person name="Godinez A."/>
            <person name="Nagaraj S."/>
            <person name="Vyas G."/>
            <person name="Aluvathingal J."/>
            <person name="Nadendla S."/>
            <person name="Geyer C."/>
            <person name="Sichtig H."/>
        </authorList>
    </citation>
    <scope>NUCLEOTIDE SEQUENCE</scope>
    <source>
        <strain evidence="2">ATCC 33809</strain>
    </source>
</reference>
<dbReference type="AlphaFoldDB" id="A0AAX2LR19"/>
<evidence type="ECO:0000313" key="3">
    <source>
        <dbReference type="EMBL" id="SUP28677.1"/>
    </source>
</evidence>
<dbReference type="InterPro" id="IPR019734">
    <property type="entry name" value="TPR_rpt"/>
</dbReference>
<evidence type="ECO:0000313" key="5">
    <source>
        <dbReference type="Proteomes" id="UP000254626"/>
    </source>
</evidence>
<feature type="repeat" description="TPR" evidence="1">
    <location>
        <begin position="172"/>
        <end position="205"/>
    </location>
</feature>
<dbReference type="Proteomes" id="UP000254626">
    <property type="component" value="Unassembled WGS sequence"/>
</dbReference>
<dbReference type="RefSeq" id="WP_061056938.1">
    <property type="nucleotide sequence ID" value="NZ_CABLBX010000018.1"/>
</dbReference>
<keyword evidence="4" id="KW-1185">Reference proteome</keyword>
<dbReference type="InterPro" id="IPR011990">
    <property type="entry name" value="TPR-like_helical_dom_sf"/>
</dbReference>
<keyword evidence="1" id="KW-0802">TPR repeat</keyword>
<dbReference type="Gene3D" id="1.25.40.10">
    <property type="entry name" value="Tetratricopeptide repeat domain"/>
    <property type="match status" value="1"/>
</dbReference>
<dbReference type="PROSITE" id="PS50005">
    <property type="entry name" value="TPR"/>
    <property type="match status" value="1"/>
</dbReference>
<gene>
    <name evidence="2" type="ORF">AL536_18775</name>
    <name evidence="3" type="ORF">NCTC11327_02516</name>
</gene>